<keyword evidence="4" id="KW-1185">Reference proteome</keyword>
<evidence type="ECO:0008006" key="5">
    <source>
        <dbReference type="Google" id="ProtNLM"/>
    </source>
</evidence>
<feature type="compositionally biased region" description="Low complexity" evidence="1">
    <location>
        <begin position="14"/>
        <end position="24"/>
    </location>
</feature>
<name>A0A9N8F0M3_9STRA</name>
<feature type="transmembrane region" description="Helical" evidence="2">
    <location>
        <begin position="43"/>
        <end position="65"/>
    </location>
</feature>
<feature type="transmembrane region" description="Helical" evidence="2">
    <location>
        <begin position="109"/>
        <end position="129"/>
    </location>
</feature>
<evidence type="ECO:0000313" key="4">
    <source>
        <dbReference type="Proteomes" id="UP001153069"/>
    </source>
</evidence>
<sequence length="198" mass="21247">MAIDVVGSSSQEMTNTTTTTTSNTDKPRLLHDSLHAIPQGIRFPLAGAIGNVLFLTGFNACVTAFESTPSVTASHIYAGFFCCFIPVSHALTCLLVFGWPTGHYVSSLAANAPIGLTAMALGTVATGYFDSIHLEHKIDQFLLENGIVSQPEPDEERSEFYSSLVVMVITGIWSFVLSVYVNSSSSTTTATKDDKKEL</sequence>
<evidence type="ECO:0000313" key="3">
    <source>
        <dbReference type="EMBL" id="CAB9530661.1"/>
    </source>
</evidence>
<keyword evidence="2" id="KW-1133">Transmembrane helix</keyword>
<dbReference type="EMBL" id="CAICTM010002977">
    <property type="protein sequence ID" value="CAB9530661.1"/>
    <property type="molecule type" value="Genomic_DNA"/>
</dbReference>
<feature type="transmembrane region" description="Helical" evidence="2">
    <location>
        <begin position="160"/>
        <end position="181"/>
    </location>
</feature>
<dbReference type="AlphaFoldDB" id="A0A9N8F0M3"/>
<dbReference type="OrthoDB" id="41443at2759"/>
<proteinExistence type="predicted"/>
<evidence type="ECO:0000256" key="2">
    <source>
        <dbReference type="SAM" id="Phobius"/>
    </source>
</evidence>
<protein>
    <recommendedName>
        <fullName evidence="5">Transmembrane protein</fullName>
    </recommendedName>
</protein>
<gene>
    <name evidence="3" type="ORF">SEMRO_2979_G341450.1</name>
</gene>
<comment type="caution">
    <text evidence="3">The sequence shown here is derived from an EMBL/GenBank/DDBJ whole genome shotgun (WGS) entry which is preliminary data.</text>
</comment>
<organism evidence="3 4">
    <name type="scientific">Seminavis robusta</name>
    <dbReference type="NCBI Taxonomy" id="568900"/>
    <lineage>
        <taxon>Eukaryota</taxon>
        <taxon>Sar</taxon>
        <taxon>Stramenopiles</taxon>
        <taxon>Ochrophyta</taxon>
        <taxon>Bacillariophyta</taxon>
        <taxon>Bacillariophyceae</taxon>
        <taxon>Bacillariophycidae</taxon>
        <taxon>Naviculales</taxon>
        <taxon>Naviculaceae</taxon>
        <taxon>Seminavis</taxon>
    </lineage>
</organism>
<reference evidence="3" key="1">
    <citation type="submission" date="2020-06" db="EMBL/GenBank/DDBJ databases">
        <authorList>
            <consortium name="Plant Systems Biology data submission"/>
        </authorList>
    </citation>
    <scope>NUCLEOTIDE SEQUENCE</scope>
    <source>
        <strain evidence="3">D6</strain>
    </source>
</reference>
<dbReference type="Proteomes" id="UP001153069">
    <property type="component" value="Unassembled WGS sequence"/>
</dbReference>
<keyword evidence="2" id="KW-0812">Transmembrane</keyword>
<accession>A0A9N8F0M3</accession>
<feature type="region of interest" description="Disordered" evidence="1">
    <location>
        <begin position="1"/>
        <end position="27"/>
    </location>
</feature>
<feature type="transmembrane region" description="Helical" evidence="2">
    <location>
        <begin position="77"/>
        <end position="97"/>
    </location>
</feature>
<evidence type="ECO:0000256" key="1">
    <source>
        <dbReference type="SAM" id="MobiDB-lite"/>
    </source>
</evidence>
<keyword evidence="2" id="KW-0472">Membrane</keyword>